<comment type="caution">
    <text evidence="12">The sequence shown here is derived from an EMBL/GenBank/DDBJ whole genome shotgun (WGS) entry which is preliminary data.</text>
</comment>
<evidence type="ECO:0000256" key="6">
    <source>
        <dbReference type="ARBA" id="ARBA00022603"/>
    </source>
</evidence>
<dbReference type="GO" id="GO:0005737">
    <property type="term" value="C:cytoplasm"/>
    <property type="evidence" value="ECO:0007669"/>
    <property type="project" value="UniProtKB-SubCell"/>
</dbReference>
<evidence type="ECO:0000256" key="3">
    <source>
        <dbReference type="ARBA" id="ARBA00011890"/>
    </source>
</evidence>
<evidence type="ECO:0000256" key="2">
    <source>
        <dbReference type="ARBA" id="ARBA00005369"/>
    </source>
</evidence>
<dbReference type="CDD" id="cd02440">
    <property type="entry name" value="AdoMet_MTases"/>
    <property type="match status" value="1"/>
</dbReference>
<organism evidence="12 13">
    <name type="scientific">Actinomadura craniellae</name>
    <dbReference type="NCBI Taxonomy" id="2231787"/>
    <lineage>
        <taxon>Bacteria</taxon>
        <taxon>Bacillati</taxon>
        <taxon>Actinomycetota</taxon>
        <taxon>Actinomycetes</taxon>
        <taxon>Streptosporangiales</taxon>
        <taxon>Thermomonosporaceae</taxon>
        <taxon>Actinomadura</taxon>
    </lineage>
</organism>
<keyword evidence="13" id="KW-1185">Reference proteome</keyword>
<keyword evidence="8" id="KW-0949">S-adenosyl-L-methionine</keyword>
<sequence length="384" mass="42327">MSFEGRQVKEIGERIDELADLLTASGHLTDPRWREALHAVPRHLFAPPVAWVGSADGPDRRVDRADDEVAWLDAVYSDTPIVTQLDDGNTPLEKGGDNYTSSLSAPGIVIVFLELLQVWRYHRVLEIGTGTGWTAALLSARVGAENVTTIEVDEQVSAQAAGNLRKSGYRPALICADGARGRPEAAPYDRVHVTCGVREVPYQWVEQTRPGGRVVFPWMPGFAFGHQACLTVTGSGEAVGRFPGNAGYMMLRSQRFDRYAPPAEGGEKESTTRLDPRTVAWDSYGCDVAIAGMLPGVTSVEEETGDGSFRLHLRDPGGSWAVVHHERDRDEYPVRQAGERGLWDETEAAYLRWVSWGRPDRDRFGLTVTSEGQRVWLDSPSNVL</sequence>
<dbReference type="InterPro" id="IPR029063">
    <property type="entry name" value="SAM-dependent_MTases_sf"/>
</dbReference>
<evidence type="ECO:0000256" key="11">
    <source>
        <dbReference type="ARBA" id="ARBA00031350"/>
    </source>
</evidence>
<dbReference type="Gene3D" id="3.40.50.150">
    <property type="entry name" value="Vaccinia Virus protein VP39"/>
    <property type="match status" value="1"/>
</dbReference>
<dbReference type="GO" id="GO:0032259">
    <property type="term" value="P:methylation"/>
    <property type="evidence" value="ECO:0007669"/>
    <property type="project" value="UniProtKB-KW"/>
</dbReference>
<proteinExistence type="inferred from homology"/>
<dbReference type="PANTHER" id="PTHR11579:SF0">
    <property type="entry name" value="PROTEIN-L-ISOASPARTATE(D-ASPARTATE) O-METHYLTRANSFERASE"/>
    <property type="match status" value="1"/>
</dbReference>
<evidence type="ECO:0000256" key="8">
    <source>
        <dbReference type="ARBA" id="ARBA00022691"/>
    </source>
</evidence>
<evidence type="ECO:0000256" key="1">
    <source>
        <dbReference type="ARBA" id="ARBA00004496"/>
    </source>
</evidence>
<accession>A0A365H6R4</accession>
<evidence type="ECO:0000256" key="10">
    <source>
        <dbReference type="ARBA" id="ARBA00031323"/>
    </source>
</evidence>
<dbReference type="GO" id="GO:0004719">
    <property type="term" value="F:protein-L-isoaspartate (D-aspartate) O-methyltransferase activity"/>
    <property type="evidence" value="ECO:0007669"/>
    <property type="project" value="UniProtKB-EC"/>
</dbReference>
<dbReference type="AlphaFoldDB" id="A0A365H6R4"/>
<dbReference type="SUPFAM" id="SSF53335">
    <property type="entry name" value="S-adenosyl-L-methionine-dependent methyltransferases"/>
    <property type="match status" value="1"/>
</dbReference>
<keyword evidence="7 12" id="KW-0808">Transferase</keyword>
<comment type="similarity">
    <text evidence="2">Belongs to the methyltransferase superfamily. L-isoaspartyl/D-aspartyl protein methyltransferase family.</text>
</comment>
<keyword evidence="6 12" id="KW-0489">Methyltransferase</keyword>
<evidence type="ECO:0000256" key="7">
    <source>
        <dbReference type="ARBA" id="ARBA00022679"/>
    </source>
</evidence>
<evidence type="ECO:0000256" key="4">
    <source>
        <dbReference type="ARBA" id="ARBA00013346"/>
    </source>
</evidence>
<keyword evidence="5" id="KW-0963">Cytoplasm</keyword>
<protein>
    <recommendedName>
        <fullName evidence="4">Protein-L-isoaspartate O-methyltransferase</fullName>
        <ecNumber evidence="3">2.1.1.77</ecNumber>
    </recommendedName>
    <alternativeName>
        <fullName evidence="11">L-isoaspartyl protein carboxyl methyltransferase</fullName>
    </alternativeName>
    <alternativeName>
        <fullName evidence="9">Protein L-isoaspartyl methyltransferase</fullName>
    </alternativeName>
    <alternativeName>
        <fullName evidence="10">Protein-beta-aspartate methyltransferase</fullName>
    </alternativeName>
</protein>
<dbReference type="EMBL" id="QLYX01000005">
    <property type="protein sequence ID" value="RAY14729.1"/>
    <property type="molecule type" value="Genomic_DNA"/>
</dbReference>
<comment type="subcellular location">
    <subcellularLocation>
        <location evidence="1">Cytoplasm</location>
    </subcellularLocation>
</comment>
<evidence type="ECO:0000313" key="12">
    <source>
        <dbReference type="EMBL" id="RAY14729.1"/>
    </source>
</evidence>
<dbReference type="OrthoDB" id="3501659at2"/>
<evidence type="ECO:0000313" key="13">
    <source>
        <dbReference type="Proteomes" id="UP000251891"/>
    </source>
</evidence>
<name>A0A365H6R4_9ACTN</name>
<dbReference type="InterPro" id="IPR000682">
    <property type="entry name" value="PCMT"/>
</dbReference>
<dbReference type="Proteomes" id="UP000251891">
    <property type="component" value="Unassembled WGS sequence"/>
</dbReference>
<reference evidence="12 13" key="1">
    <citation type="submission" date="2018-06" db="EMBL/GenBank/DDBJ databases">
        <title>Actinomadura craniellae sp. nov. isolated from marine sponge Craniella sp.</title>
        <authorList>
            <person name="Li L."/>
            <person name="Xu Q.H."/>
            <person name="Lin H.W."/>
            <person name="Lu Y.H."/>
        </authorList>
    </citation>
    <scope>NUCLEOTIDE SEQUENCE [LARGE SCALE GENOMIC DNA]</scope>
    <source>
        <strain evidence="12 13">LHW63021</strain>
    </source>
</reference>
<evidence type="ECO:0000256" key="9">
    <source>
        <dbReference type="ARBA" id="ARBA00030757"/>
    </source>
</evidence>
<dbReference type="EC" id="2.1.1.77" evidence="3"/>
<gene>
    <name evidence="12" type="ORF">DPM19_13365</name>
</gene>
<evidence type="ECO:0000256" key="5">
    <source>
        <dbReference type="ARBA" id="ARBA00022490"/>
    </source>
</evidence>
<dbReference type="Pfam" id="PF01135">
    <property type="entry name" value="PCMT"/>
    <property type="match status" value="1"/>
</dbReference>
<dbReference type="PANTHER" id="PTHR11579">
    <property type="entry name" value="PROTEIN-L-ISOASPARTATE O-METHYLTRANSFERASE"/>
    <property type="match status" value="1"/>
</dbReference>